<comment type="caution">
    <text evidence="1">The sequence shown here is derived from an EMBL/GenBank/DDBJ whole genome shotgun (WGS) entry which is preliminary data.</text>
</comment>
<dbReference type="Proteomes" id="UP001287356">
    <property type="component" value="Unassembled WGS sequence"/>
</dbReference>
<keyword evidence="2" id="KW-1185">Reference proteome</keyword>
<accession>A0AAE0KHV9</accession>
<proteinExistence type="predicted"/>
<evidence type="ECO:0000313" key="2">
    <source>
        <dbReference type="Proteomes" id="UP001287356"/>
    </source>
</evidence>
<reference evidence="1" key="2">
    <citation type="submission" date="2023-06" db="EMBL/GenBank/DDBJ databases">
        <authorList>
            <consortium name="Lawrence Berkeley National Laboratory"/>
            <person name="Haridas S."/>
            <person name="Hensen N."/>
            <person name="Bonometti L."/>
            <person name="Westerberg I."/>
            <person name="Brannstrom I.O."/>
            <person name="Guillou S."/>
            <person name="Cros-Aarteil S."/>
            <person name="Calhoun S."/>
            <person name="Kuo A."/>
            <person name="Mondo S."/>
            <person name="Pangilinan J."/>
            <person name="Riley R."/>
            <person name="Labutti K."/>
            <person name="Andreopoulos B."/>
            <person name="Lipzen A."/>
            <person name="Chen C."/>
            <person name="Yanf M."/>
            <person name="Daum C."/>
            <person name="Ng V."/>
            <person name="Clum A."/>
            <person name="Steindorff A."/>
            <person name="Ohm R."/>
            <person name="Martin F."/>
            <person name="Silar P."/>
            <person name="Natvig D."/>
            <person name="Lalanne C."/>
            <person name="Gautier V."/>
            <person name="Ament-Velasquez S.L."/>
            <person name="Kruys A."/>
            <person name="Hutchinson M.I."/>
            <person name="Powell A.J."/>
            <person name="Barry K."/>
            <person name="Miller A.N."/>
            <person name="Grigoriev I.V."/>
            <person name="Debuchy R."/>
            <person name="Gladieux P."/>
            <person name="Thoren M.H."/>
            <person name="Johannesson H."/>
        </authorList>
    </citation>
    <scope>NUCLEOTIDE SEQUENCE</scope>
    <source>
        <strain evidence="1">CBS 958.72</strain>
    </source>
</reference>
<dbReference type="AlphaFoldDB" id="A0AAE0KHV9"/>
<gene>
    <name evidence="1" type="ORF">B0T24DRAFT_592665</name>
</gene>
<organism evidence="1 2">
    <name type="scientific">Lasiosphaeria ovina</name>
    <dbReference type="NCBI Taxonomy" id="92902"/>
    <lineage>
        <taxon>Eukaryota</taxon>
        <taxon>Fungi</taxon>
        <taxon>Dikarya</taxon>
        <taxon>Ascomycota</taxon>
        <taxon>Pezizomycotina</taxon>
        <taxon>Sordariomycetes</taxon>
        <taxon>Sordariomycetidae</taxon>
        <taxon>Sordariales</taxon>
        <taxon>Lasiosphaeriaceae</taxon>
        <taxon>Lasiosphaeria</taxon>
    </lineage>
</organism>
<protein>
    <submittedName>
        <fullName evidence="1">Uncharacterized protein</fullName>
    </submittedName>
</protein>
<reference evidence="1" key="1">
    <citation type="journal article" date="2023" name="Mol. Phylogenet. Evol.">
        <title>Genome-scale phylogeny and comparative genomics of the fungal order Sordariales.</title>
        <authorList>
            <person name="Hensen N."/>
            <person name="Bonometti L."/>
            <person name="Westerberg I."/>
            <person name="Brannstrom I.O."/>
            <person name="Guillou S."/>
            <person name="Cros-Aarteil S."/>
            <person name="Calhoun S."/>
            <person name="Haridas S."/>
            <person name="Kuo A."/>
            <person name="Mondo S."/>
            <person name="Pangilinan J."/>
            <person name="Riley R."/>
            <person name="LaButti K."/>
            <person name="Andreopoulos B."/>
            <person name="Lipzen A."/>
            <person name="Chen C."/>
            <person name="Yan M."/>
            <person name="Daum C."/>
            <person name="Ng V."/>
            <person name="Clum A."/>
            <person name="Steindorff A."/>
            <person name="Ohm R.A."/>
            <person name="Martin F."/>
            <person name="Silar P."/>
            <person name="Natvig D.O."/>
            <person name="Lalanne C."/>
            <person name="Gautier V."/>
            <person name="Ament-Velasquez S.L."/>
            <person name="Kruys A."/>
            <person name="Hutchinson M.I."/>
            <person name="Powell A.J."/>
            <person name="Barry K."/>
            <person name="Miller A.N."/>
            <person name="Grigoriev I.V."/>
            <person name="Debuchy R."/>
            <person name="Gladieux P."/>
            <person name="Hiltunen Thoren M."/>
            <person name="Johannesson H."/>
        </authorList>
    </citation>
    <scope>NUCLEOTIDE SEQUENCE</scope>
    <source>
        <strain evidence="1">CBS 958.72</strain>
    </source>
</reference>
<name>A0AAE0KHV9_9PEZI</name>
<sequence length="160" mass="17394">MTNITNVSAQQTQQVVYDVTKQDSISLTDISRTRSIAGVDAWDIANAVLKLFQEGDSLGTLFGNVLGTVGYIELENSAEDWDRASVAMLGLGRPNYTDENSLFNSTALALSMQSYYHIHTAFLVQSVLMEPISEVATAGYAQVLQNRLVVQPLASQVFAA</sequence>
<dbReference type="EMBL" id="JAULSN010000003">
    <property type="protein sequence ID" value="KAK3377033.1"/>
    <property type="molecule type" value="Genomic_DNA"/>
</dbReference>
<evidence type="ECO:0000313" key="1">
    <source>
        <dbReference type="EMBL" id="KAK3377033.1"/>
    </source>
</evidence>